<dbReference type="EMBL" id="ACEA01000012">
    <property type="protein sequence ID" value="EEG24742.1"/>
    <property type="molecule type" value="Genomic_DNA"/>
</dbReference>
<dbReference type="Proteomes" id="UP000005837">
    <property type="component" value="Unassembled WGS sequence"/>
</dbReference>
<accession>C0DT37</accession>
<evidence type="ECO:0000313" key="2">
    <source>
        <dbReference type="Proteomes" id="UP000005837"/>
    </source>
</evidence>
<evidence type="ECO:0000313" key="1">
    <source>
        <dbReference type="EMBL" id="EEG24742.1"/>
    </source>
</evidence>
<reference evidence="1 2" key="1">
    <citation type="submission" date="2009-01" db="EMBL/GenBank/DDBJ databases">
        <authorList>
            <person name="Fulton L."/>
            <person name="Clifton S."/>
            <person name="Chinwalla A.T."/>
            <person name="Mitreva M."/>
            <person name="Sodergren E."/>
            <person name="Weinstock G."/>
            <person name="Clifton S."/>
            <person name="Dooling D.J."/>
            <person name="Fulton B."/>
            <person name="Minx P."/>
            <person name="Pepin K.H."/>
            <person name="Johnson M."/>
            <person name="Bhonagiri V."/>
            <person name="Nash W.E."/>
            <person name="Mardis E.R."/>
            <person name="Wilson R.K."/>
        </authorList>
    </citation>
    <scope>NUCLEOTIDE SEQUENCE [LARGE SCALE GENOMIC DNA]</scope>
    <source>
        <strain evidence="1 2">ATCC 23834</strain>
    </source>
</reference>
<dbReference type="AlphaFoldDB" id="C0DT37"/>
<proteinExistence type="predicted"/>
<gene>
    <name evidence="1" type="ORF">EIKCOROL_00514</name>
</gene>
<organism evidence="1 2">
    <name type="scientific">Eikenella corrodens ATCC 23834</name>
    <dbReference type="NCBI Taxonomy" id="546274"/>
    <lineage>
        <taxon>Bacteria</taxon>
        <taxon>Pseudomonadati</taxon>
        <taxon>Pseudomonadota</taxon>
        <taxon>Betaproteobacteria</taxon>
        <taxon>Neisseriales</taxon>
        <taxon>Neisseriaceae</taxon>
        <taxon>Eikenella</taxon>
    </lineage>
</organism>
<protein>
    <submittedName>
        <fullName evidence="1">Uncharacterized protein</fullName>
    </submittedName>
</protein>
<dbReference type="HOGENOM" id="CLU_3199217_0_0_4"/>
<comment type="caution">
    <text evidence="1">The sequence shown here is derived from an EMBL/GenBank/DDBJ whole genome shotgun (WGS) entry which is preliminary data.</text>
</comment>
<name>C0DT37_EIKCO</name>
<sequence>MPMRLPWLFIVWKGYLKVKLKISGSLFNLNCLVFTHGGFQGGKAT</sequence>